<feature type="chain" id="PRO_5046911072" description="Secreted protein" evidence="1">
    <location>
        <begin position="17"/>
        <end position="106"/>
    </location>
</feature>
<evidence type="ECO:0008006" key="4">
    <source>
        <dbReference type="Google" id="ProtNLM"/>
    </source>
</evidence>
<sequence length="106" mass="10484">MSLVILGLAAPPAVSAEAGGPAAPAVVCGTDGSTGLAVSAGSAGDCALALRVADAYTKAGLREGGAVTVVRADGSVWRCQERQGDPNPYQECVDATDTARHITLTS</sequence>
<keyword evidence="3" id="KW-1185">Reference proteome</keyword>
<dbReference type="Proteomes" id="UP001596065">
    <property type="component" value="Unassembled WGS sequence"/>
</dbReference>
<protein>
    <recommendedName>
        <fullName evidence="4">Secreted protein</fullName>
    </recommendedName>
</protein>
<gene>
    <name evidence="2" type="ORF">ACFP3J_00070</name>
</gene>
<organism evidence="2 3">
    <name type="scientific">Streptomyces nogalater</name>
    <dbReference type="NCBI Taxonomy" id="38314"/>
    <lineage>
        <taxon>Bacteria</taxon>
        <taxon>Bacillati</taxon>
        <taxon>Actinomycetota</taxon>
        <taxon>Actinomycetes</taxon>
        <taxon>Kitasatosporales</taxon>
        <taxon>Streptomycetaceae</taxon>
        <taxon>Streptomyces</taxon>
    </lineage>
</organism>
<evidence type="ECO:0000256" key="1">
    <source>
        <dbReference type="SAM" id="SignalP"/>
    </source>
</evidence>
<comment type="caution">
    <text evidence="2">The sequence shown here is derived from an EMBL/GenBank/DDBJ whole genome shotgun (WGS) entry which is preliminary data.</text>
</comment>
<dbReference type="RefSeq" id="WP_344347945.1">
    <property type="nucleotide sequence ID" value="NZ_BAAASM010000014.1"/>
</dbReference>
<evidence type="ECO:0000313" key="2">
    <source>
        <dbReference type="EMBL" id="MFC5653890.1"/>
    </source>
</evidence>
<dbReference type="EMBL" id="JBHSOE010000001">
    <property type="protein sequence ID" value="MFC5653890.1"/>
    <property type="molecule type" value="Genomic_DNA"/>
</dbReference>
<reference evidence="3" key="1">
    <citation type="journal article" date="2019" name="Int. J. Syst. Evol. Microbiol.">
        <title>The Global Catalogue of Microorganisms (GCM) 10K type strain sequencing project: providing services to taxonomists for standard genome sequencing and annotation.</title>
        <authorList>
            <consortium name="The Broad Institute Genomics Platform"/>
            <consortium name="The Broad Institute Genome Sequencing Center for Infectious Disease"/>
            <person name="Wu L."/>
            <person name="Ma J."/>
        </authorList>
    </citation>
    <scope>NUCLEOTIDE SEQUENCE [LARGE SCALE GENOMIC DNA]</scope>
    <source>
        <strain evidence="3">KCTC 5701</strain>
    </source>
</reference>
<keyword evidence="1" id="KW-0732">Signal</keyword>
<evidence type="ECO:0000313" key="3">
    <source>
        <dbReference type="Proteomes" id="UP001596065"/>
    </source>
</evidence>
<proteinExistence type="predicted"/>
<accession>A0ABW0WC80</accession>
<name>A0ABW0WC80_STRNO</name>
<feature type="signal peptide" evidence="1">
    <location>
        <begin position="1"/>
        <end position="16"/>
    </location>
</feature>